<dbReference type="Gene3D" id="3.40.50.300">
    <property type="entry name" value="P-loop containing nucleotide triphosphate hydrolases"/>
    <property type="match status" value="1"/>
</dbReference>
<evidence type="ECO:0000313" key="2">
    <source>
        <dbReference type="EMBL" id="QDT60587.1"/>
    </source>
</evidence>
<dbReference type="SMART" id="SM00382">
    <property type="entry name" value="AAA"/>
    <property type="match status" value="1"/>
</dbReference>
<dbReference type="EMBL" id="CP036272">
    <property type="protein sequence ID" value="QDT60587.1"/>
    <property type="molecule type" value="Genomic_DNA"/>
</dbReference>
<name>A0A517SWS6_9BACT</name>
<evidence type="ECO:0000313" key="3">
    <source>
        <dbReference type="Proteomes" id="UP000315003"/>
    </source>
</evidence>
<organism evidence="2 3">
    <name type="scientific">Stieleria bergensis</name>
    <dbReference type="NCBI Taxonomy" id="2528025"/>
    <lineage>
        <taxon>Bacteria</taxon>
        <taxon>Pseudomonadati</taxon>
        <taxon>Planctomycetota</taxon>
        <taxon>Planctomycetia</taxon>
        <taxon>Pirellulales</taxon>
        <taxon>Pirellulaceae</taxon>
        <taxon>Stieleria</taxon>
    </lineage>
</organism>
<proteinExistence type="predicted"/>
<dbReference type="GO" id="GO:0005524">
    <property type="term" value="F:ATP binding"/>
    <property type="evidence" value="ECO:0007669"/>
    <property type="project" value="InterPro"/>
</dbReference>
<feature type="domain" description="AAA+ ATPase" evidence="1">
    <location>
        <begin position="183"/>
        <end position="444"/>
    </location>
</feature>
<dbReference type="InterPro" id="IPR027417">
    <property type="entry name" value="P-loop_NTPase"/>
</dbReference>
<dbReference type="SUPFAM" id="SSF52540">
    <property type="entry name" value="P-loop containing nucleoside triphosphate hydrolases"/>
    <property type="match status" value="1"/>
</dbReference>
<gene>
    <name evidence="2" type="ORF">SV7mr_31110</name>
</gene>
<sequence length="520" mass="58320">MIFRRENGKKGRSSKTEWTAFFKGDGWDDFGFTTTFSVRMVSPAGEQHQLGSVKIGKKGLSTGRISSHPLPNEFEELTNTFFSIGQDINYYATLKSLGDDVREEYLAKMRDIAFQPNLIERFASEPSMNESLFRSVHRNLAKTQFHRVALGKNLREAFEFAYTKKTKQPIEMNFPVIPESQPPTNVHVLIGSNGVGKTTLLKRFADLVRFPTLSLPGESFEISSSEDDTEEFWNLVVVAFSAFDTFGEEPAEFDSKSASDVKYFYFGLKTEGEEVAEEDEDDGEDGQRYVHKSTDDLVEDFEKNLGLIVRSRKGKTERFADAIKILSSDLLIGSSLFPEEFDGDEFLSNPNVQALVEVFREMSSGHKIVLLSLAGLVNRVAEKTLVLIDEPETHLHPPLLSAYIRAVSKLLIELNGVAVVATHSPVVLQEVPQSCVWKLNRQGDSFRIDRPTVETFGENVGTLTREAFGLEVTRSGFFQMLSELCEKHDSYEEVLEALGGQLGAEGRAMVRIMLAERVSQ</sequence>
<dbReference type="PANTHER" id="PTHR43581:SF4">
    <property type="entry name" value="ATP_GTP PHOSPHATASE"/>
    <property type="match status" value="1"/>
</dbReference>
<dbReference type="InterPro" id="IPR051396">
    <property type="entry name" value="Bact_Antivir_Def_Nuclease"/>
</dbReference>
<dbReference type="RefSeq" id="WP_419187403.1">
    <property type="nucleotide sequence ID" value="NZ_CP036272.1"/>
</dbReference>
<keyword evidence="3" id="KW-1185">Reference proteome</keyword>
<evidence type="ECO:0000259" key="1">
    <source>
        <dbReference type="SMART" id="SM00382"/>
    </source>
</evidence>
<dbReference type="AlphaFoldDB" id="A0A517SWS6"/>
<dbReference type="InterPro" id="IPR003593">
    <property type="entry name" value="AAA+_ATPase"/>
</dbReference>
<dbReference type="PANTHER" id="PTHR43581">
    <property type="entry name" value="ATP/GTP PHOSPHATASE"/>
    <property type="match status" value="1"/>
</dbReference>
<accession>A0A517SWS6</accession>
<dbReference type="Proteomes" id="UP000315003">
    <property type="component" value="Chromosome"/>
</dbReference>
<dbReference type="GO" id="GO:0016887">
    <property type="term" value="F:ATP hydrolysis activity"/>
    <property type="evidence" value="ECO:0007669"/>
    <property type="project" value="InterPro"/>
</dbReference>
<dbReference type="InterPro" id="IPR003959">
    <property type="entry name" value="ATPase_AAA_core"/>
</dbReference>
<reference evidence="2 3" key="1">
    <citation type="submission" date="2019-02" db="EMBL/GenBank/DDBJ databases">
        <title>Deep-cultivation of Planctomycetes and their phenomic and genomic characterization uncovers novel biology.</title>
        <authorList>
            <person name="Wiegand S."/>
            <person name="Jogler M."/>
            <person name="Boedeker C."/>
            <person name="Pinto D."/>
            <person name="Vollmers J."/>
            <person name="Rivas-Marin E."/>
            <person name="Kohn T."/>
            <person name="Peeters S.H."/>
            <person name="Heuer A."/>
            <person name="Rast P."/>
            <person name="Oberbeckmann S."/>
            <person name="Bunk B."/>
            <person name="Jeske O."/>
            <person name="Meyerdierks A."/>
            <person name="Storesund J.E."/>
            <person name="Kallscheuer N."/>
            <person name="Luecker S."/>
            <person name="Lage O.M."/>
            <person name="Pohl T."/>
            <person name="Merkel B.J."/>
            <person name="Hornburger P."/>
            <person name="Mueller R.-W."/>
            <person name="Bruemmer F."/>
            <person name="Labrenz M."/>
            <person name="Spormann A.M."/>
            <person name="Op den Camp H."/>
            <person name="Overmann J."/>
            <person name="Amann R."/>
            <person name="Jetten M.S.M."/>
            <person name="Mascher T."/>
            <person name="Medema M.H."/>
            <person name="Devos D.P."/>
            <person name="Kaster A.-K."/>
            <person name="Ovreas L."/>
            <person name="Rohde M."/>
            <person name="Galperin M.Y."/>
            <person name="Jogler C."/>
        </authorList>
    </citation>
    <scope>NUCLEOTIDE SEQUENCE [LARGE SCALE GENOMIC DNA]</scope>
    <source>
        <strain evidence="2 3">SV_7m_r</strain>
    </source>
</reference>
<dbReference type="Pfam" id="PF13304">
    <property type="entry name" value="AAA_21"/>
    <property type="match status" value="1"/>
</dbReference>
<protein>
    <recommendedName>
        <fullName evidence="1">AAA+ ATPase domain-containing protein</fullName>
    </recommendedName>
</protein>